<keyword evidence="1" id="KW-0732">Signal</keyword>
<dbReference type="EMBL" id="JADKFW010000004">
    <property type="protein sequence ID" value="MBK9716126.1"/>
    <property type="molecule type" value="Genomic_DNA"/>
</dbReference>
<feature type="chain" id="PRO_5039243625" evidence="1">
    <location>
        <begin position="23"/>
        <end position="346"/>
    </location>
</feature>
<comment type="caution">
    <text evidence="2">The sequence shown here is derived from an EMBL/GenBank/DDBJ whole genome shotgun (WGS) entry which is preliminary data.</text>
</comment>
<organism evidence="2 3">
    <name type="scientific">Candidatus Defluviibacterium haderslevense</name>
    <dbReference type="NCBI Taxonomy" id="2981993"/>
    <lineage>
        <taxon>Bacteria</taxon>
        <taxon>Pseudomonadati</taxon>
        <taxon>Bacteroidota</taxon>
        <taxon>Saprospiria</taxon>
        <taxon>Saprospirales</taxon>
        <taxon>Saprospiraceae</taxon>
        <taxon>Candidatus Defluviibacterium</taxon>
    </lineage>
</organism>
<dbReference type="Gene3D" id="2.40.160.60">
    <property type="entry name" value="Outer membrane protein transport protein (OMPP1/FadL/TodX)"/>
    <property type="match status" value="1"/>
</dbReference>
<evidence type="ECO:0000313" key="3">
    <source>
        <dbReference type="Proteomes" id="UP000808349"/>
    </source>
</evidence>
<dbReference type="NCBIfam" id="NF033709">
    <property type="entry name" value="PorV_fam"/>
    <property type="match status" value="1"/>
</dbReference>
<dbReference type="GO" id="GO:0019867">
    <property type="term" value="C:outer membrane"/>
    <property type="evidence" value="ECO:0007669"/>
    <property type="project" value="InterPro"/>
</dbReference>
<dbReference type="SUPFAM" id="SSF56935">
    <property type="entry name" value="Porins"/>
    <property type="match status" value="1"/>
</dbReference>
<gene>
    <name evidence="2" type="ORF">IPO85_01115</name>
</gene>
<dbReference type="NCBIfam" id="TIGR01414">
    <property type="entry name" value="autotrans_barl"/>
    <property type="match status" value="1"/>
</dbReference>
<protein>
    <submittedName>
        <fullName evidence="2">PorV/PorQ family protein</fullName>
    </submittedName>
</protein>
<evidence type="ECO:0000256" key="1">
    <source>
        <dbReference type="SAM" id="SignalP"/>
    </source>
</evidence>
<dbReference type="Proteomes" id="UP000808349">
    <property type="component" value="Unassembled WGS sequence"/>
</dbReference>
<dbReference type="InterPro" id="IPR006315">
    <property type="entry name" value="OM_autotransptr_brl_dom"/>
</dbReference>
<evidence type="ECO:0000313" key="2">
    <source>
        <dbReference type="EMBL" id="MBK9716126.1"/>
    </source>
</evidence>
<dbReference type="AlphaFoldDB" id="A0A9D7XD27"/>
<sequence>MNKYNLSLMVSILILTIANVQAGNPDRQGEAGAYELLINPWAKGAGMNSLNGSYAVGVEAMAVNIAGLSRASKTEVVLGHTRWLVPSGVSMNALGIAKNVGKNGTLGIALMAVKFGDIKVTTTEAPEGTGATYSPNYFNIGLGYSHRFGKKVSVGFLVRGVSESIQSLSAFGVAFDAGVQYVGGTKDNFKLGISLRNIGGPMEFRGQGLSTQLASSSGSQLTYNVRLTKFELPSLLHMGVSYDFKVGEDLSLTPVVNFTSNSFGRDEIGAGLELKITKAFGLRASYKYDIGKSTTVGKSAYTGLGLGASVNIPLDKKGNTMLGLDYAYRTTKPFEGTHNVGLSLLF</sequence>
<reference evidence="2 3" key="1">
    <citation type="submission" date="2020-10" db="EMBL/GenBank/DDBJ databases">
        <title>Connecting structure to function with the recovery of over 1000 high-quality activated sludge metagenome-assembled genomes encoding full-length rRNA genes using long-read sequencing.</title>
        <authorList>
            <person name="Singleton C.M."/>
            <person name="Petriglieri F."/>
            <person name="Kristensen J.M."/>
            <person name="Kirkegaard R.H."/>
            <person name="Michaelsen T.Y."/>
            <person name="Andersen M.H."/>
            <person name="Karst S.M."/>
            <person name="Dueholm M.S."/>
            <person name="Nielsen P.H."/>
            <person name="Albertsen M."/>
        </authorList>
    </citation>
    <scope>NUCLEOTIDE SEQUENCE [LARGE SCALE GENOMIC DNA]</scope>
    <source>
        <strain evidence="2">Ribe_18-Q3-R11-54_BAT3C.373</strain>
    </source>
</reference>
<feature type="signal peptide" evidence="1">
    <location>
        <begin position="1"/>
        <end position="22"/>
    </location>
</feature>
<proteinExistence type="predicted"/>
<accession>A0A9D7XD27</accession>
<name>A0A9D7XD27_9BACT</name>